<protein>
    <recommendedName>
        <fullName evidence="4">3-oxoacyl-ACP reductase</fullName>
    </recommendedName>
</protein>
<sequence>MSAQTVSSTPILRATLLWSGVVTAVLAVIGAVAGYLIDGATGMWSALIGVLVAAVFLAITAASILIANRWYGDALYVPVFFGIVLGGWILKLIVFIVALLLLRGQPWISPVIFFVAVVVSVLASLVVDVIVLTRMRVPTVSDASLPTEVIDETAPPTRSGTAQGPRADS</sequence>
<keyword evidence="1" id="KW-1133">Transmembrane helix</keyword>
<keyword evidence="1" id="KW-0812">Transmembrane</keyword>
<evidence type="ECO:0000313" key="3">
    <source>
        <dbReference type="Proteomes" id="UP001589611"/>
    </source>
</evidence>
<proteinExistence type="predicted"/>
<comment type="caution">
    <text evidence="2">The sequence shown here is derived from an EMBL/GenBank/DDBJ whole genome shotgun (WGS) entry which is preliminary data.</text>
</comment>
<feature type="transmembrane region" description="Helical" evidence="1">
    <location>
        <begin position="74"/>
        <end position="101"/>
    </location>
</feature>
<evidence type="ECO:0008006" key="4">
    <source>
        <dbReference type="Google" id="ProtNLM"/>
    </source>
</evidence>
<evidence type="ECO:0000256" key="1">
    <source>
        <dbReference type="SAM" id="Phobius"/>
    </source>
</evidence>
<keyword evidence="3" id="KW-1185">Reference proteome</keyword>
<gene>
    <name evidence="2" type="ORF">ACFFPJ_08980</name>
</gene>
<feature type="transmembrane region" description="Helical" evidence="1">
    <location>
        <begin position="12"/>
        <end position="37"/>
    </location>
</feature>
<accession>A0ABV5T2Q0</accession>
<keyword evidence="1" id="KW-0472">Membrane</keyword>
<feature type="transmembrane region" description="Helical" evidence="1">
    <location>
        <begin position="107"/>
        <end position="131"/>
    </location>
</feature>
<dbReference type="RefSeq" id="WP_344712518.1">
    <property type="nucleotide sequence ID" value="NZ_BAAAWH010000001.1"/>
</dbReference>
<organism evidence="2 3">
    <name type="scientific">Microbacterium terregens</name>
    <dbReference type="NCBI Taxonomy" id="69363"/>
    <lineage>
        <taxon>Bacteria</taxon>
        <taxon>Bacillati</taxon>
        <taxon>Actinomycetota</taxon>
        <taxon>Actinomycetes</taxon>
        <taxon>Micrococcales</taxon>
        <taxon>Microbacteriaceae</taxon>
        <taxon>Microbacterium</taxon>
    </lineage>
</organism>
<dbReference type="EMBL" id="JBHMBE010000003">
    <property type="protein sequence ID" value="MFB9645931.1"/>
    <property type="molecule type" value="Genomic_DNA"/>
</dbReference>
<feature type="transmembrane region" description="Helical" evidence="1">
    <location>
        <begin position="43"/>
        <end position="67"/>
    </location>
</feature>
<evidence type="ECO:0000313" key="2">
    <source>
        <dbReference type="EMBL" id="MFB9645931.1"/>
    </source>
</evidence>
<dbReference type="Proteomes" id="UP001589611">
    <property type="component" value="Unassembled WGS sequence"/>
</dbReference>
<reference evidence="2 3" key="1">
    <citation type="submission" date="2024-09" db="EMBL/GenBank/DDBJ databases">
        <authorList>
            <person name="Sun Q."/>
            <person name="Mori K."/>
        </authorList>
    </citation>
    <scope>NUCLEOTIDE SEQUENCE [LARGE SCALE GENOMIC DNA]</scope>
    <source>
        <strain evidence="2 3">JCM 1342</strain>
    </source>
</reference>
<name>A0ABV5T2Q0_9MICO</name>